<feature type="active site" evidence="5 6">
    <location>
        <position position="144"/>
    </location>
</feature>
<dbReference type="OrthoDB" id="424753at2759"/>
<evidence type="ECO:0000256" key="1">
    <source>
        <dbReference type="ARBA" id="ARBA00007623"/>
    </source>
</evidence>
<dbReference type="PROSITE" id="PS50203">
    <property type="entry name" value="CALPAIN_CAT"/>
    <property type="match status" value="1"/>
</dbReference>
<dbReference type="Gene3D" id="3.90.70.10">
    <property type="entry name" value="Cysteine proteinases"/>
    <property type="match status" value="1"/>
</dbReference>
<evidence type="ECO:0000256" key="3">
    <source>
        <dbReference type="ARBA" id="ARBA00022801"/>
    </source>
</evidence>
<evidence type="ECO:0000256" key="7">
    <source>
        <dbReference type="SAM" id="MobiDB-lite"/>
    </source>
</evidence>
<dbReference type="InterPro" id="IPR001300">
    <property type="entry name" value="Peptidase_C2_calpain_cat"/>
</dbReference>
<feature type="active site" evidence="5 6">
    <location>
        <position position="350"/>
    </location>
</feature>
<dbReference type="InterPro" id="IPR000169">
    <property type="entry name" value="Pept_cys_AS"/>
</dbReference>
<evidence type="ECO:0000256" key="4">
    <source>
        <dbReference type="ARBA" id="ARBA00022807"/>
    </source>
</evidence>
<dbReference type="Proteomes" id="UP000717328">
    <property type="component" value="Unassembled WGS sequence"/>
</dbReference>
<keyword evidence="2 6" id="KW-0645">Protease</keyword>
<feature type="region of interest" description="Disordered" evidence="7">
    <location>
        <begin position="1"/>
        <end position="38"/>
    </location>
</feature>
<dbReference type="InterPro" id="IPR038765">
    <property type="entry name" value="Papain-like_cys_pep_sf"/>
</dbReference>
<dbReference type="EMBL" id="JABCKI010005848">
    <property type="protein sequence ID" value="KAG5637238.1"/>
    <property type="molecule type" value="Genomic_DNA"/>
</dbReference>
<feature type="compositionally biased region" description="Basic residues" evidence="7">
    <location>
        <begin position="1"/>
        <end position="10"/>
    </location>
</feature>
<feature type="domain" description="Calpain catalytic" evidence="8">
    <location>
        <begin position="116"/>
        <end position="409"/>
    </location>
</feature>
<dbReference type="PANTHER" id="PTHR10183">
    <property type="entry name" value="CALPAIN"/>
    <property type="match status" value="1"/>
</dbReference>
<accession>A0A9P7FSB6</accession>
<feature type="compositionally biased region" description="Basic and acidic residues" evidence="7">
    <location>
        <begin position="597"/>
        <end position="624"/>
    </location>
</feature>
<dbReference type="PRINTS" id="PR00704">
    <property type="entry name" value="CALPAIN"/>
</dbReference>
<keyword evidence="10" id="KW-1185">Reference proteome</keyword>
<dbReference type="Pfam" id="PF00648">
    <property type="entry name" value="Peptidase_C2"/>
    <property type="match status" value="1"/>
</dbReference>
<dbReference type="GO" id="GO:0006508">
    <property type="term" value="P:proteolysis"/>
    <property type="evidence" value="ECO:0007669"/>
    <property type="project" value="UniProtKB-KW"/>
</dbReference>
<dbReference type="PANTHER" id="PTHR10183:SF379">
    <property type="entry name" value="CALPAIN-5"/>
    <property type="match status" value="1"/>
</dbReference>
<dbReference type="GO" id="GO:0004198">
    <property type="term" value="F:calcium-dependent cysteine-type endopeptidase activity"/>
    <property type="evidence" value="ECO:0007669"/>
    <property type="project" value="InterPro"/>
</dbReference>
<keyword evidence="3 6" id="KW-0378">Hydrolase</keyword>
<comment type="caution">
    <text evidence="9">The sequence shown here is derived from an EMBL/GenBank/DDBJ whole genome shotgun (WGS) entry which is preliminary data.</text>
</comment>
<dbReference type="SMART" id="SM00230">
    <property type="entry name" value="CysPc"/>
    <property type="match status" value="1"/>
</dbReference>
<dbReference type="CDD" id="cd00044">
    <property type="entry name" value="CysPc"/>
    <property type="match status" value="1"/>
</dbReference>
<feature type="active site" evidence="5 6">
    <location>
        <position position="330"/>
    </location>
</feature>
<evidence type="ECO:0000259" key="8">
    <source>
        <dbReference type="PROSITE" id="PS50203"/>
    </source>
</evidence>
<evidence type="ECO:0000313" key="10">
    <source>
        <dbReference type="Proteomes" id="UP000717328"/>
    </source>
</evidence>
<dbReference type="AlphaFoldDB" id="A0A9P7FSB6"/>
<name>A0A9P7FSB6_9AGAR</name>
<evidence type="ECO:0000256" key="5">
    <source>
        <dbReference type="PIRSR" id="PIRSR622684-1"/>
    </source>
</evidence>
<reference evidence="9" key="2">
    <citation type="submission" date="2021-10" db="EMBL/GenBank/DDBJ databases">
        <title>Phylogenomics reveals ancestral predisposition of the termite-cultivated fungus Termitomyces towards a domesticated lifestyle.</title>
        <authorList>
            <person name="Auxier B."/>
            <person name="Grum-Grzhimaylo A."/>
            <person name="Cardenas M.E."/>
            <person name="Lodge J.D."/>
            <person name="Laessoe T."/>
            <person name="Pedersen O."/>
            <person name="Smith M.E."/>
            <person name="Kuyper T.W."/>
            <person name="Franco-Molano E.A."/>
            <person name="Baroni T.J."/>
            <person name="Aanen D.K."/>
        </authorList>
    </citation>
    <scope>NUCLEOTIDE SEQUENCE</scope>
    <source>
        <strain evidence="9">D49</strain>
    </source>
</reference>
<keyword evidence="4 6" id="KW-0788">Thiol protease</keyword>
<comment type="similarity">
    <text evidence="1">Belongs to the peptidase C2 family.</text>
</comment>
<feature type="region of interest" description="Disordered" evidence="7">
    <location>
        <begin position="581"/>
        <end position="671"/>
    </location>
</feature>
<gene>
    <name evidence="9" type="ORF">H0H81_005283</name>
</gene>
<proteinExistence type="inferred from homology"/>
<dbReference type="SUPFAM" id="SSF54001">
    <property type="entry name" value="Cysteine proteinases"/>
    <property type="match status" value="1"/>
</dbReference>
<dbReference type="PROSITE" id="PS00139">
    <property type="entry name" value="THIOL_PROTEASE_CYS"/>
    <property type="match status" value="1"/>
</dbReference>
<sequence length="698" mass="76802">MVKSKNRKGRQVPPSVKTTPEQPPPVRASFPQKPKQGGLLVTDELEKALEECKLRVSQISKDCRRRNRKFRSVMSSVYALKTPSSRDIEFDLETDRERCLNGLESTDPNGPSDVLRATQIFDNPSFFIDGAEANDLVQGGLGDCWFVSALATITSSKGLIEKFCVARDEQVGVYGFIFFRDTAWVIVIVDDLLFTSIPRFEELSRREKQLYHNSKETYNKAARKTGKSLYFARSGTNGETWVPLIEKAYAKLHGSYATLNGGQAGEAIEDLTGGVTSFIYTKDVLDPDRFWNEELLLANTDRLFGCSFNNLDSSRSGEEGATVNGLIGAHAYSILRAVEAQGKRFVVIRNPWGESEWTGAWSDGSKEWTPEWLSVLPELGHAFGNDGQFVMEYKDFLENWDRVDRTLLFDSSWTMSSIWLKVPARPLPSAWGYGDISFTISVPATTSSIIVLSQLDDRKGETSPVTTSSTSPFGSRSVNAEIELEGGDYVVHVRLDRVIYRPENYVEAGLESWSDRIYARVLTEKMTSQSIACNFDMKNGSKYLPVPLSNIAGRDLSEITADGTIAALTFGLESPKLADDATASIDSGSPVAQPALSRKEEISGKEEAVGKDEPEPELSGKEEADPITQQTCEDQEDGDAKPESDTEGGGSESGNSDDSDDGPRTSDPAEGDIIFLGLRVYTNKESPVTLGGQVRATS</sequence>
<protein>
    <recommendedName>
        <fullName evidence="8">Calpain catalytic domain-containing protein</fullName>
    </recommendedName>
</protein>
<evidence type="ECO:0000256" key="2">
    <source>
        <dbReference type="ARBA" id="ARBA00022670"/>
    </source>
</evidence>
<organism evidence="9 10">
    <name type="scientific">Sphagnurus paluster</name>
    <dbReference type="NCBI Taxonomy" id="117069"/>
    <lineage>
        <taxon>Eukaryota</taxon>
        <taxon>Fungi</taxon>
        <taxon>Dikarya</taxon>
        <taxon>Basidiomycota</taxon>
        <taxon>Agaricomycotina</taxon>
        <taxon>Agaricomycetes</taxon>
        <taxon>Agaricomycetidae</taxon>
        <taxon>Agaricales</taxon>
        <taxon>Tricholomatineae</taxon>
        <taxon>Lyophyllaceae</taxon>
        <taxon>Sphagnurus</taxon>
    </lineage>
</organism>
<reference evidence="9" key="1">
    <citation type="submission" date="2021-02" db="EMBL/GenBank/DDBJ databases">
        <authorList>
            <person name="Nieuwenhuis M."/>
            <person name="Van De Peppel L.J.J."/>
        </authorList>
    </citation>
    <scope>NUCLEOTIDE SEQUENCE</scope>
    <source>
        <strain evidence="9">D49</strain>
    </source>
</reference>
<evidence type="ECO:0000256" key="6">
    <source>
        <dbReference type="PROSITE-ProRule" id="PRU00239"/>
    </source>
</evidence>
<evidence type="ECO:0000313" key="9">
    <source>
        <dbReference type="EMBL" id="KAG5637238.1"/>
    </source>
</evidence>
<dbReference type="InterPro" id="IPR022684">
    <property type="entry name" value="Calpain_cysteine_protease"/>
</dbReference>